<accession>A0A8H5BJ03</accession>
<name>A0A8H5BJ03_9AGAR</name>
<comment type="caution">
    <text evidence="3">The sequence shown here is derived from an EMBL/GenBank/DDBJ whole genome shotgun (WGS) entry which is preliminary data.</text>
</comment>
<evidence type="ECO:0000313" key="3">
    <source>
        <dbReference type="EMBL" id="KAF5324180.1"/>
    </source>
</evidence>
<dbReference type="AlphaFoldDB" id="A0A8H5BJ03"/>
<protein>
    <submittedName>
        <fullName evidence="3">Uncharacterized protein</fullName>
    </submittedName>
</protein>
<proteinExistence type="predicted"/>
<feature type="transmembrane region" description="Helical" evidence="2">
    <location>
        <begin position="69"/>
        <end position="93"/>
    </location>
</feature>
<organism evidence="3 4">
    <name type="scientific">Psilocybe cf. subviscida</name>
    <dbReference type="NCBI Taxonomy" id="2480587"/>
    <lineage>
        <taxon>Eukaryota</taxon>
        <taxon>Fungi</taxon>
        <taxon>Dikarya</taxon>
        <taxon>Basidiomycota</taxon>
        <taxon>Agaricomycotina</taxon>
        <taxon>Agaricomycetes</taxon>
        <taxon>Agaricomycetidae</taxon>
        <taxon>Agaricales</taxon>
        <taxon>Agaricineae</taxon>
        <taxon>Strophariaceae</taxon>
        <taxon>Psilocybe</taxon>
    </lineage>
</organism>
<gene>
    <name evidence="3" type="ORF">D9619_011170</name>
</gene>
<reference evidence="3 4" key="1">
    <citation type="journal article" date="2020" name="ISME J.">
        <title>Uncovering the hidden diversity of litter-decomposition mechanisms in mushroom-forming fungi.</title>
        <authorList>
            <person name="Floudas D."/>
            <person name="Bentzer J."/>
            <person name="Ahren D."/>
            <person name="Johansson T."/>
            <person name="Persson P."/>
            <person name="Tunlid A."/>
        </authorList>
    </citation>
    <scope>NUCLEOTIDE SEQUENCE [LARGE SCALE GENOMIC DNA]</scope>
    <source>
        <strain evidence="3 4">CBS 101986</strain>
    </source>
</reference>
<keyword evidence="4" id="KW-1185">Reference proteome</keyword>
<keyword evidence="2" id="KW-1133">Transmembrane helix</keyword>
<sequence length="169" mass="19099">MSPSVTSQNGATTTNGVHPDPSTRKKHIDGFATRDLRRERAQRRDGRRDPAHLAHHHIQVGGDWCTQGVFLLSLFLFSSYFLSFHLGFSCLFFEMSSLSLSLSDTAFLSYLVLFMFTVILAVVPPRCLRTRRPAQRPGDVLLRRAVFHTFPRARIKVAQDIETGVPDDL</sequence>
<keyword evidence="2" id="KW-0472">Membrane</keyword>
<feature type="compositionally biased region" description="Polar residues" evidence="1">
    <location>
        <begin position="1"/>
        <end position="16"/>
    </location>
</feature>
<dbReference type="EMBL" id="JAACJJ010000016">
    <property type="protein sequence ID" value="KAF5324180.1"/>
    <property type="molecule type" value="Genomic_DNA"/>
</dbReference>
<keyword evidence="2" id="KW-0812">Transmembrane</keyword>
<evidence type="ECO:0000256" key="2">
    <source>
        <dbReference type="SAM" id="Phobius"/>
    </source>
</evidence>
<evidence type="ECO:0000256" key="1">
    <source>
        <dbReference type="SAM" id="MobiDB-lite"/>
    </source>
</evidence>
<dbReference type="Proteomes" id="UP000567179">
    <property type="component" value="Unassembled WGS sequence"/>
</dbReference>
<evidence type="ECO:0000313" key="4">
    <source>
        <dbReference type="Proteomes" id="UP000567179"/>
    </source>
</evidence>
<feature type="region of interest" description="Disordered" evidence="1">
    <location>
        <begin position="1"/>
        <end position="29"/>
    </location>
</feature>
<feature type="transmembrane region" description="Helical" evidence="2">
    <location>
        <begin position="105"/>
        <end position="123"/>
    </location>
</feature>